<name>A0AAE3VFL6_9BACT</name>
<keyword evidence="2" id="KW-1185">Reference proteome</keyword>
<evidence type="ECO:0000313" key="2">
    <source>
        <dbReference type="Proteomes" id="UP001238163"/>
    </source>
</evidence>
<comment type="caution">
    <text evidence="1">The sequence shown here is derived from an EMBL/GenBank/DDBJ whole genome shotgun (WGS) entry which is preliminary data.</text>
</comment>
<reference evidence="1" key="1">
    <citation type="submission" date="2023-07" db="EMBL/GenBank/DDBJ databases">
        <title>Genomic Encyclopedia of Type Strains, Phase IV (KMG-IV): sequencing the most valuable type-strain genomes for metagenomic binning, comparative biology and taxonomic classification.</title>
        <authorList>
            <person name="Goeker M."/>
        </authorList>
    </citation>
    <scope>NUCLEOTIDE SEQUENCE</scope>
    <source>
        <strain evidence="1">DSM 24202</strain>
    </source>
</reference>
<dbReference type="EMBL" id="JAUSVL010000001">
    <property type="protein sequence ID" value="MDQ0289516.1"/>
    <property type="molecule type" value="Genomic_DNA"/>
</dbReference>
<gene>
    <name evidence="1" type="ORF">J3R75_001623</name>
</gene>
<dbReference type="Proteomes" id="UP001238163">
    <property type="component" value="Unassembled WGS sequence"/>
</dbReference>
<protein>
    <submittedName>
        <fullName evidence="1">Uncharacterized protein</fullName>
    </submittedName>
</protein>
<sequence length="122" mass="13919">MPRGQGFGRISQGEAYRRCGGGKDCLRIIKVRQYLRKDLNANHEFRRLQKRLKKRVSSFRVADCIHHYLRFLSGTREACFQKLGMQSLPFHPQCTEKGILGLVRIGVPQNDGIGIVSGTHRP</sequence>
<dbReference type="AlphaFoldDB" id="A0AAE3VFL6"/>
<organism evidence="1 2">
    <name type="scientific">Oligosphaera ethanolica</name>
    <dbReference type="NCBI Taxonomy" id="760260"/>
    <lineage>
        <taxon>Bacteria</taxon>
        <taxon>Pseudomonadati</taxon>
        <taxon>Lentisphaerota</taxon>
        <taxon>Oligosphaeria</taxon>
        <taxon>Oligosphaerales</taxon>
        <taxon>Oligosphaeraceae</taxon>
        <taxon>Oligosphaera</taxon>
    </lineage>
</organism>
<accession>A0AAE3VFL6</accession>
<proteinExistence type="predicted"/>
<evidence type="ECO:0000313" key="1">
    <source>
        <dbReference type="EMBL" id="MDQ0289516.1"/>
    </source>
</evidence>